<evidence type="ECO:0000256" key="14">
    <source>
        <dbReference type="PIRNR" id="PIRNR000447"/>
    </source>
</evidence>
<dbReference type="NCBIfam" id="NF004970">
    <property type="entry name" value="PRK06333.1"/>
    <property type="match status" value="1"/>
</dbReference>
<comment type="pathway">
    <text evidence="1 14">Lipid metabolism; fatty acid biosynthesis.</text>
</comment>
<dbReference type="InterPro" id="IPR020841">
    <property type="entry name" value="PKS_Beta-ketoAc_synthase_dom"/>
</dbReference>
<feature type="domain" description="Ketosynthase family 3 (KS3)" evidence="17">
    <location>
        <begin position="2"/>
        <end position="409"/>
    </location>
</feature>
<dbReference type="PROSITE" id="PS52004">
    <property type="entry name" value="KS3_2"/>
    <property type="match status" value="1"/>
</dbReference>
<dbReference type="SUPFAM" id="SSF53901">
    <property type="entry name" value="Thiolase-like"/>
    <property type="match status" value="2"/>
</dbReference>
<reference evidence="18 19" key="1">
    <citation type="submission" date="2020-01" db="EMBL/GenBank/DDBJ databases">
        <title>Anaeroalcalibacter tamaniensis gen. nov., sp. nov., moderately halophilic strictly anaerobic fermenter bacterium from mud volcano of Taman peninsula.</title>
        <authorList>
            <person name="Frolova A."/>
            <person name="Merkel A.Y."/>
            <person name="Slobodkin A.I."/>
        </authorList>
    </citation>
    <scope>NUCLEOTIDE SEQUENCE [LARGE SCALE GENOMIC DNA]</scope>
    <source>
        <strain evidence="18 19">F-3ap</strain>
    </source>
</reference>
<dbReference type="PROSITE" id="PS00606">
    <property type="entry name" value="KS3_1"/>
    <property type="match status" value="1"/>
</dbReference>
<keyword evidence="19" id="KW-1185">Reference proteome</keyword>
<comment type="similarity">
    <text evidence="2 14 16">Belongs to the thiolase-like superfamily. Beta-ketoacyl-ACP synthases family.</text>
</comment>
<organism evidence="18 19">
    <name type="scientific">Anaerotalea alkaliphila</name>
    <dbReference type="NCBI Taxonomy" id="2662126"/>
    <lineage>
        <taxon>Bacteria</taxon>
        <taxon>Bacillati</taxon>
        <taxon>Bacillota</taxon>
        <taxon>Clostridia</taxon>
        <taxon>Eubacteriales</taxon>
        <taxon>Anaerotalea</taxon>
    </lineage>
</organism>
<evidence type="ECO:0000256" key="9">
    <source>
        <dbReference type="ARBA" id="ARBA00023160"/>
    </source>
</evidence>
<proteinExistence type="inferred from homology"/>
<dbReference type="InterPro" id="IPR014030">
    <property type="entry name" value="Ketoacyl_synth_N"/>
</dbReference>
<evidence type="ECO:0000256" key="4">
    <source>
        <dbReference type="ARBA" id="ARBA00014657"/>
    </source>
</evidence>
<evidence type="ECO:0000256" key="1">
    <source>
        <dbReference type="ARBA" id="ARBA00005194"/>
    </source>
</evidence>
<evidence type="ECO:0000256" key="6">
    <source>
        <dbReference type="ARBA" id="ARBA00022679"/>
    </source>
</evidence>
<dbReference type="InterPro" id="IPR014031">
    <property type="entry name" value="Ketoacyl_synth_C"/>
</dbReference>
<dbReference type="FunFam" id="3.40.47.10:FF:000009">
    <property type="entry name" value="3-oxoacyl-[acyl-carrier-protein] synthase 2"/>
    <property type="match status" value="1"/>
</dbReference>
<keyword evidence="10 14" id="KW-0012">Acyltransferase</keyword>
<evidence type="ECO:0000256" key="12">
    <source>
        <dbReference type="ARBA" id="ARBA00047318"/>
    </source>
</evidence>
<dbReference type="InterPro" id="IPR017568">
    <property type="entry name" value="3-oxoacyl-ACP_synth-2"/>
</dbReference>
<evidence type="ECO:0000256" key="10">
    <source>
        <dbReference type="ARBA" id="ARBA00023315"/>
    </source>
</evidence>
<dbReference type="Proteomes" id="UP000461585">
    <property type="component" value="Unassembled WGS sequence"/>
</dbReference>
<evidence type="ECO:0000313" key="19">
    <source>
        <dbReference type="Proteomes" id="UP000461585"/>
    </source>
</evidence>
<evidence type="ECO:0000256" key="15">
    <source>
        <dbReference type="PIRSR" id="PIRSR000447-1"/>
    </source>
</evidence>
<evidence type="ECO:0000256" key="11">
    <source>
        <dbReference type="ARBA" id="ARBA00024006"/>
    </source>
</evidence>
<dbReference type="PIRSF" id="PIRSF000447">
    <property type="entry name" value="KAS_II"/>
    <property type="match status" value="1"/>
</dbReference>
<protein>
    <recommendedName>
        <fullName evidence="4 14">3-oxoacyl-[acyl-carrier-protein] synthase 2</fullName>
        <ecNumber evidence="3 14">2.3.1.179</ecNumber>
    </recommendedName>
</protein>
<dbReference type="CDD" id="cd00834">
    <property type="entry name" value="KAS_I_II"/>
    <property type="match status" value="1"/>
</dbReference>
<evidence type="ECO:0000256" key="16">
    <source>
        <dbReference type="RuleBase" id="RU003694"/>
    </source>
</evidence>
<dbReference type="Pfam" id="PF02801">
    <property type="entry name" value="Ketoacyl-synt_C"/>
    <property type="match status" value="1"/>
</dbReference>
<dbReference type="Pfam" id="PF00109">
    <property type="entry name" value="ketoacyl-synt"/>
    <property type="match status" value="1"/>
</dbReference>
<evidence type="ECO:0000256" key="3">
    <source>
        <dbReference type="ARBA" id="ARBA00012356"/>
    </source>
</evidence>
<evidence type="ECO:0000256" key="5">
    <source>
        <dbReference type="ARBA" id="ARBA00022516"/>
    </source>
</evidence>
<dbReference type="NCBIfam" id="NF005589">
    <property type="entry name" value="PRK07314.1"/>
    <property type="match status" value="1"/>
</dbReference>
<comment type="function">
    <text evidence="11 14">Involved in the type II fatty acid elongation cycle. Catalyzes the elongation of a wide range of acyl-ACP by the addition of two carbons from malonyl-ACP to an acyl acceptor. Can efficiently catalyze the conversion of palmitoleoyl-ACP (cis-hexadec-9-enoyl-ACP) to cis-vaccenoyl-ACP (cis-octadec-11-enoyl-ACP), an essential step in the thermal regulation of fatty acid composition.</text>
</comment>
<dbReference type="AlphaFoldDB" id="A0A7X5HWR9"/>
<feature type="active site" description="For beta-ketoacyl synthase activity" evidence="15">
    <location>
        <position position="163"/>
    </location>
</feature>
<dbReference type="NCBIfam" id="TIGR03150">
    <property type="entry name" value="fabF"/>
    <property type="match status" value="1"/>
</dbReference>
<dbReference type="GO" id="GO:0006633">
    <property type="term" value="P:fatty acid biosynthetic process"/>
    <property type="evidence" value="ECO:0007669"/>
    <property type="project" value="UniProtKB-UniRule"/>
</dbReference>
<dbReference type="PANTHER" id="PTHR11712:SF336">
    <property type="entry name" value="3-OXOACYL-[ACYL-CARRIER-PROTEIN] SYNTHASE, MITOCHONDRIAL"/>
    <property type="match status" value="1"/>
</dbReference>
<dbReference type="InterPro" id="IPR000794">
    <property type="entry name" value="Beta-ketoacyl_synthase"/>
</dbReference>
<keyword evidence="6 14" id="KW-0808">Transferase</keyword>
<evidence type="ECO:0000259" key="17">
    <source>
        <dbReference type="PROSITE" id="PS52004"/>
    </source>
</evidence>
<dbReference type="RefSeq" id="WP_162370791.1">
    <property type="nucleotide sequence ID" value="NZ_JAAEEH010000027.1"/>
</dbReference>
<evidence type="ECO:0000256" key="7">
    <source>
        <dbReference type="ARBA" id="ARBA00022832"/>
    </source>
</evidence>
<sequence length="411" mass="43605">MERRVVVTGLGVVSPVGNSVEEFWKNIRAGVKGFGMITKFDTAAFGVKVAAELKDFKAQDYMDRKTAKKMDEFTQYAVAAAKQAVEDAKIDFEAVDPYRMGVVLGSGIGGLGTIEEEEQKLLSKGPSRVSPTLIPRIITNMAAGNVAIEFNCKGVCTNVVTACASGTHSIGEAFRAIKHGYGDIMLAGGTEASIVPLGLAGFTNLTALSTNPDPDKASRPFDKDRDGFVMGEGAGVLVLESLEHAQKRGAAILAEIVGYGATCDAFHQTSPDPSGDGAARAMKLAMEEAGVRNDQISYINAHGTSTPYNDKFETQAIKSVFGEQAKSIPVSSTKSMIGHLLGAAGAVEAAACVKTIQDQFIHPTMNYDTPDEDCDLDYVPNVGRSVPVEYVLSNSLGFGGHNATLLFKKFE</sequence>
<evidence type="ECO:0000313" key="18">
    <source>
        <dbReference type="EMBL" id="NDL68067.1"/>
    </source>
</evidence>
<dbReference type="PANTHER" id="PTHR11712">
    <property type="entry name" value="POLYKETIDE SYNTHASE-RELATED"/>
    <property type="match status" value="1"/>
</dbReference>
<gene>
    <name evidence="18" type="primary">fabF</name>
    <name evidence="18" type="ORF">GXN74_09975</name>
</gene>
<evidence type="ECO:0000256" key="8">
    <source>
        <dbReference type="ARBA" id="ARBA00023098"/>
    </source>
</evidence>
<keyword evidence="5 14" id="KW-0444">Lipid biosynthesis</keyword>
<dbReference type="GO" id="GO:0005829">
    <property type="term" value="C:cytosol"/>
    <property type="evidence" value="ECO:0007669"/>
    <property type="project" value="TreeGrafter"/>
</dbReference>
<comment type="catalytic activity">
    <reaction evidence="12 14">
        <text>(9Z)-hexadecenoyl-[ACP] + malonyl-[ACP] + H(+) = 3-oxo-(11Z)-octadecenoyl-[ACP] + holo-[ACP] + CO2</text>
        <dbReference type="Rhea" id="RHEA:55040"/>
        <dbReference type="Rhea" id="RHEA-COMP:9623"/>
        <dbReference type="Rhea" id="RHEA-COMP:9685"/>
        <dbReference type="Rhea" id="RHEA-COMP:10800"/>
        <dbReference type="Rhea" id="RHEA-COMP:14074"/>
        <dbReference type="ChEBI" id="CHEBI:15378"/>
        <dbReference type="ChEBI" id="CHEBI:16526"/>
        <dbReference type="ChEBI" id="CHEBI:64479"/>
        <dbReference type="ChEBI" id="CHEBI:78449"/>
        <dbReference type="ChEBI" id="CHEBI:83989"/>
        <dbReference type="ChEBI" id="CHEBI:138538"/>
        <dbReference type="EC" id="2.3.1.179"/>
    </reaction>
</comment>
<comment type="catalytic activity">
    <reaction evidence="13 14">
        <text>a fatty acyl-[ACP] + malonyl-[ACP] + H(+) = a 3-oxoacyl-[ACP] + holo-[ACP] + CO2</text>
        <dbReference type="Rhea" id="RHEA:22836"/>
        <dbReference type="Rhea" id="RHEA-COMP:9623"/>
        <dbReference type="Rhea" id="RHEA-COMP:9685"/>
        <dbReference type="Rhea" id="RHEA-COMP:9916"/>
        <dbReference type="Rhea" id="RHEA-COMP:14125"/>
        <dbReference type="ChEBI" id="CHEBI:15378"/>
        <dbReference type="ChEBI" id="CHEBI:16526"/>
        <dbReference type="ChEBI" id="CHEBI:64479"/>
        <dbReference type="ChEBI" id="CHEBI:78449"/>
        <dbReference type="ChEBI" id="CHEBI:78776"/>
        <dbReference type="ChEBI" id="CHEBI:138651"/>
    </reaction>
</comment>
<evidence type="ECO:0000256" key="2">
    <source>
        <dbReference type="ARBA" id="ARBA00008467"/>
    </source>
</evidence>
<keyword evidence="9 14" id="KW-0275">Fatty acid biosynthesis</keyword>
<accession>A0A7X5HWR9</accession>
<dbReference type="EC" id="2.3.1.179" evidence="3 14"/>
<evidence type="ECO:0000256" key="13">
    <source>
        <dbReference type="ARBA" id="ARBA00047659"/>
    </source>
</evidence>
<keyword evidence="8" id="KW-0443">Lipid metabolism</keyword>
<dbReference type="Gene3D" id="3.40.47.10">
    <property type="match status" value="1"/>
</dbReference>
<dbReference type="EMBL" id="JAAEEH010000027">
    <property type="protein sequence ID" value="NDL68067.1"/>
    <property type="molecule type" value="Genomic_DNA"/>
</dbReference>
<dbReference type="InterPro" id="IPR018201">
    <property type="entry name" value="Ketoacyl_synth_AS"/>
</dbReference>
<keyword evidence="7" id="KW-0276">Fatty acid metabolism</keyword>
<name>A0A7X5HWR9_9FIRM</name>
<dbReference type="InterPro" id="IPR016039">
    <property type="entry name" value="Thiolase-like"/>
</dbReference>
<dbReference type="GO" id="GO:0004315">
    <property type="term" value="F:3-oxoacyl-[acyl-carrier-protein] synthase activity"/>
    <property type="evidence" value="ECO:0007669"/>
    <property type="project" value="UniProtKB-UniRule"/>
</dbReference>
<dbReference type="UniPathway" id="UPA00094"/>
<comment type="caution">
    <text evidence="18">The sequence shown here is derived from an EMBL/GenBank/DDBJ whole genome shotgun (WGS) entry which is preliminary data.</text>
</comment>
<dbReference type="SMART" id="SM00825">
    <property type="entry name" value="PKS_KS"/>
    <property type="match status" value="1"/>
</dbReference>